<sequence>MERRSTTKNGTTKRQDNAVSFYKRVHGTDEQNGGDKQGKTYYYAAAEDDKLGWSLGDDRIDPMYTMRRREQEQETHSKDSFYKKLKVRIGQNDPEPSKPGPKAAEAAAILPAAVSAPSTGAMRFGFGMMANAAATSKPDDKEKSKKDKKDKKSKDKKVKSSSEKESKKDKDSKKDKKDKKRKS</sequence>
<gene>
    <name evidence="1" type="ORF">H4S07_000764</name>
</gene>
<evidence type="ECO:0000313" key="2">
    <source>
        <dbReference type="Proteomes" id="UP001140096"/>
    </source>
</evidence>
<name>A0ACC1LQD3_9FUNG</name>
<protein>
    <submittedName>
        <fullName evidence="1">Uncharacterized protein</fullName>
    </submittedName>
</protein>
<dbReference type="Proteomes" id="UP001140096">
    <property type="component" value="Unassembled WGS sequence"/>
</dbReference>
<keyword evidence="2" id="KW-1185">Reference proteome</keyword>
<dbReference type="EMBL" id="JANBUP010000069">
    <property type="protein sequence ID" value="KAJ2813343.1"/>
    <property type="molecule type" value="Genomic_DNA"/>
</dbReference>
<evidence type="ECO:0000313" key="1">
    <source>
        <dbReference type="EMBL" id="KAJ2813343.1"/>
    </source>
</evidence>
<proteinExistence type="predicted"/>
<comment type="caution">
    <text evidence="1">The sequence shown here is derived from an EMBL/GenBank/DDBJ whole genome shotgun (WGS) entry which is preliminary data.</text>
</comment>
<organism evidence="1 2">
    <name type="scientific">Coemansia furcata</name>
    <dbReference type="NCBI Taxonomy" id="417177"/>
    <lineage>
        <taxon>Eukaryota</taxon>
        <taxon>Fungi</taxon>
        <taxon>Fungi incertae sedis</taxon>
        <taxon>Zoopagomycota</taxon>
        <taxon>Kickxellomycotina</taxon>
        <taxon>Kickxellomycetes</taxon>
        <taxon>Kickxellales</taxon>
        <taxon>Kickxellaceae</taxon>
        <taxon>Coemansia</taxon>
    </lineage>
</organism>
<reference evidence="1" key="1">
    <citation type="submission" date="2022-07" db="EMBL/GenBank/DDBJ databases">
        <title>Phylogenomic reconstructions and comparative analyses of Kickxellomycotina fungi.</title>
        <authorList>
            <person name="Reynolds N.K."/>
            <person name="Stajich J.E."/>
            <person name="Barry K."/>
            <person name="Grigoriev I.V."/>
            <person name="Crous P."/>
            <person name="Smith M.E."/>
        </authorList>
    </citation>
    <scope>NUCLEOTIDE SEQUENCE</scope>
    <source>
        <strain evidence="1">CBS 102833</strain>
    </source>
</reference>
<accession>A0ACC1LQD3</accession>